<gene>
    <name evidence="1" type="ORF">M440DRAFT_1397951</name>
</gene>
<proteinExistence type="predicted"/>
<protein>
    <submittedName>
        <fullName evidence="1">Uncharacterized protein</fullName>
    </submittedName>
</protein>
<organism evidence="1 2">
    <name type="scientific">Trichoderma longibrachiatum ATCC 18648</name>
    <dbReference type="NCBI Taxonomy" id="983965"/>
    <lineage>
        <taxon>Eukaryota</taxon>
        <taxon>Fungi</taxon>
        <taxon>Dikarya</taxon>
        <taxon>Ascomycota</taxon>
        <taxon>Pezizomycotina</taxon>
        <taxon>Sordariomycetes</taxon>
        <taxon>Hypocreomycetidae</taxon>
        <taxon>Hypocreales</taxon>
        <taxon>Hypocreaceae</taxon>
        <taxon>Trichoderma</taxon>
    </lineage>
</organism>
<name>A0A2T4CGA5_TRILO</name>
<dbReference type="Proteomes" id="UP000240760">
    <property type="component" value="Unassembled WGS sequence"/>
</dbReference>
<dbReference type="EMBL" id="KZ679127">
    <property type="protein sequence ID" value="PTB80580.1"/>
    <property type="molecule type" value="Genomic_DNA"/>
</dbReference>
<accession>A0A2T4CGA5</accession>
<reference evidence="1 2" key="1">
    <citation type="submission" date="2016-07" db="EMBL/GenBank/DDBJ databases">
        <title>Multiple horizontal gene transfer events from other fungi enriched the ability of initially mycotrophic Trichoderma (Ascomycota) to feed on dead plant biomass.</title>
        <authorList>
            <consortium name="DOE Joint Genome Institute"/>
            <person name="Aerts A."/>
            <person name="Atanasova L."/>
            <person name="Chenthamara K."/>
            <person name="Zhang J."/>
            <person name="Grujic M."/>
            <person name="Henrissat B."/>
            <person name="Kuo A."/>
            <person name="Salamov A."/>
            <person name="Lipzen A."/>
            <person name="Labutti K."/>
            <person name="Barry K."/>
            <person name="Miao Y."/>
            <person name="Rahimi M.J."/>
            <person name="Shen Q."/>
            <person name="Grigoriev I.V."/>
            <person name="Kubicek C.P."/>
            <person name="Druzhinina I.S."/>
        </authorList>
    </citation>
    <scope>NUCLEOTIDE SEQUENCE [LARGE SCALE GENOMIC DNA]</scope>
    <source>
        <strain evidence="1 2">ATCC 18648</strain>
    </source>
</reference>
<sequence>MASTNGSSSTADVSVPDQLFHTLLTVADPSGATRTPFVLKSHGTLAAAKAFARQSLETLGFAPELDFELYRVRGPQDPPPSGSQPWTHGDGVLVFARSFDGKEFVVGIETTPNNESLPASPADGELRLPDGARLLHYVVQIIVDYNTDRSGAAQTTEILGAYVHRANAWKAAHTCLDPAEYAEFDRRGDGEFVEEWPFGDDVAVHAVSENGQNCWVAVKMPPEQKHDLKPHNLKRK</sequence>
<keyword evidence="2" id="KW-1185">Reference proteome</keyword>
<evidence type="ECO:0000313" key="1">
    <source>
        <dbReference type="EMBL" id="PTB80580.1"/>
    </source>
</evidence>
<dbReference type="OrthoDB" id="3880401at2759"/>
<dbReference type="AlphaFoldDB" id="A0A2T4CGA5"/>
<evidence type="ECO:0000313" key="2">
    <source>
        <dbReference type="Proteomes" id="UP000240760"/>
    </source>
</evidence>